<dbReference type="InterPro" id="IPR013083">
    <property type="entry name" value="Znf_RING/FYVE/PHD"/>
</dbReference>
<evidence type="ECO:0000313" key="9">
    <source>
        <dbReference type="EMBL" id="KAJ8351411.1"/>
    </source>
</evidence>
<keyword evidence="6" id="KW-0732">Signal</keyword>
<dbReference type="Pfam" id="PF13765">
    <property type="entry name" value="PRY"/>
    <property type="match status" value="1"/>
</dbReference>
<dbReference type="Proteomes" id="UP001152622">
    <property type="component" value="Chromosome 8"/>
</dbReference>
<dbReference type="PROSITE" id="PS00518">
    <property type="entry name" value="ZF_RING_1"/>
    <property type="match status" value="1"/>
</dbReference>
<dbReference type="InterPro" id="IPR043136">
    <property type="entry name" value="B30.2/SPRY_sf"/>
</dbReference>
<dbReference type="GO" id="GO:0008270">
    <property type="term" value="F:zinc ion binding"/>
    <property type="evidence" value="ECO:0007669"/>
    <property type="project" value="UniProtKB-KW"/>
</dbReference>
<gene>
    <name evidence="9" type="ORF">SKAU_G00228870</name>
</gene>
<feature type="domain" description="RING-type" evidence="7">
    <location>
        <begin position="80"/>
        <end position="121"/>
    </location>
</feature>
<dbReference type="InterPro" id="IPR050143">
    <property type="entry name" value="TRIM/RBCC"/>
</dbReference>
<dbReference type="EMBL" id="JAINUF010000008">
    <property type="protein sequence ID" value="KAJ8351411.1"/>
    <property type="molecule type" value="Genomic_DNA"/>
</dbReference>
<dbReference type="Gene3D" id="2.60.120.920">
    <property type="match status" value="1"/>
</dbReference>
<evidence type="ECO:0000256" key="1">
    <source>
        <dbReference type="ARBA" id="ARBA00022723"/>
    </source>
</evidence>
<dbReference type="SUPFAM" id="SSF57850">
    <property type="entry name" value="RING/U-box"/>
    <property type="match status" value="1"/>
</dbReference>
<accession>A0A9Q1F5N9</accession>
<dbReference type="PROSITE" id="PS50188">
    <property type="entry name" value="B302_SPRY"/>
    <property type="match status" value="1"/>
</dbReference>
<evidence type="ECO:0000256" key="2">
    <source>
        <dbReference type="ARBA" id="ARBA00022771"/>
    </source>
</evidence>
<keyword evidence="10" id="KW-1185">Reference proteome</keyword>
<dbReference type="InterPro" id="IPR001870">
    <property type="entry name" value="B30.2/SPRY"/>
</dbReference>
<keyword evidence="2 4" id="KW-0863">Zinc-finger</keyword>
<evidence type="ECO:0000259" key="7">
    <source>
        <dbReference type="PROSITE" id="PS50089"/>
    </source>
</evidence>
<dbReference type="Pfam" id="PF00622">
    <property type="entry name" value="SPRY"/>
    <property type="match status" value="1"/>
</dbReference>
<dbReference type="Pfam" id="PF13445">
    <property type="entry name" value="zf-RING_UBOX"/>
    <property type="match status" value="1"/>
</dbReference>
<dbReference type="FunFam" id="2.60.120.920:FF:000004">
    <property type="entry name" value="Butyrophilin subfamily 1 member A1"/>
    <property type="match status" value="1"/>
</dbReference>
<dbReference type="InterPro" id="IPR001841">
    <property type="entry name" value="Znf_RING"/>
</dbReference>
<dbReference type="SMART" id="SM00184">
    <property type="entry name" value="RING"/>
    <property type="match status" value="1"/>
</dbReference>
<dbReference type="InterPro" id="IPR017907">
    <property type="entry name" value="Znf_RING_CS"/>
</dbReference>
<feature type="coiled-coil region" evidence="5">
    <location>
        <begin position="151"/>
        <end position="261"/>
    </location>
</feature>
<dbReference type="SUPFAM" id="SSF49899">
    <property type="entry name" value="Concanavalin A-like lectins/glucanases"/>
    <property type="match status" value="1"/>
</dbReference>
<dbReference type="OrthoDB" id="6270329at2759"/>
<comment type="caution">
    <text evidence="9">The sequence shown here is derived from an EMBL/GenBank/DDBJ whole genome shotgun (WGS) entry which is preliminary data.</text>
</comment>
<reference evidence="9" key="1">
    <citation type="journal article" date="2023" name="Science">
        <title>Genome structures resolve the early diversification of teleost fishes.</title>
        <authorList>
            <person name="Parey E."/>
            <person name="Louis A."/>
            <person name="Montfort J."/>
            <person name="Bouchez O."/>
            <person name="Roques C."/>
            <person name="Iampietro C."/>
            <person name="Lluch J."/>
            <person name="Castinel A."/>
            <person name="Donnadieu C."/>
            <person name="Desvignes T."/>
            <person name="Floi Bucao C."/>
            <person name="Jouanno E."/>
            <person name="Wen M."/>
            <person name="Mejri S."/>
            <person name="Dirks R."/>
            <person name="Jansen H."/>
            <person name="Henkel C."/>
            <person name="Chen W.J."/>
            <person name="Zahm M."/>
            <person name="Cabau C."/>
            <person name="Klopp C."/>
            <person name="Thompson A.W."/>
            <person name="Robinson-Rechavi M."/>
            <person name="Braasch I."/>
            <person name="Lecointre G."/>
            <person name="Bobe J."/>
            <person name="Postlethwait J.H."/>
            <person name="Berthelot C."/>
            <person name="Roest Crollius H."/>
            <person name="Guiguen Y."/>
        </authorList>
    </citation>
    <scope>NUCLEOTIDE SEQUENCE</scope>
    <source>
        <strain evidence="9">WJC10195</strain>
    </source>
</reference>
<evidence type="ECO:0000256" key="5">
    <source>
        <dbReference type="SAM" id="Coils"/>
    </source>
</evidence>
<feature type="chain" id="PRO_5040182197" description="Zinc-binding protein A33-like" evidence="6">
    <location>
        <begin position="26"/>
        <end position="494"/>
    </location>
</feature>
<organism evidence="9 10">
    <name type="scientific">Synaphobranchus kaupii</name>
    <name type="common">Kaup's arrowtooth eel</name>
    <dbReference type="NCBI Taxonomy" id="118154"/>
    <lineage>
        <taxon>Eukaryota</taxon>
        <taxon>Metazoa</taxon>
        <taxon>Chordata</taxon>
        <taxon>Craniata</taxon>
        <taxon>Vertebrata</taxon>
        <taxon>Euteleostomi</taxon>
        <taxon>Actinopterygii</taxon>
        <taxon>Neopterygii</taxon>
        <taxon>Teleostei</taxon>
        <taxon>Anguilliformes</taxon>
        <taxon>Synaphobranchidae</taxon>
        <taxon>Synaphobranchus</taxon>
    </lineage>
</organism>
<evidence type="ECO:0000256" key="4">
    <source>
        <dbReference type="PROSITE-ProRule" id="PRU00175"/>
    </source>
</evidence>
<dbReference type="InterPro" id="IPR027370">
    <property type="entry name" value="Znf-RING_euk"/>
</dbReference>
<keyword evidence="1" id="KW-0479">Metal-binding</keyword>
<dbReference type="InterPro" id="IPR003879">
    <property type="entry name" value="Butyrophylin_SPRY"/>
</dbReference>
<dbReference type="CDD" id="cd16594">
    <property type="entry name" value="RING-HC_TRIM7-like_C-IV"/>
    <property type="match status" value="1"/>
</dbReference>
<dbReference type="PANTHER" id="PTHR24103">
    <property type="entry name" value="E3 UBIQUITIN-PROTEIN LIGASE TRIM"/>
    <property type="match status" value="1"/>
</dbReference>
<dbReference type="SMART" id="SM00589">
    <property type="entry name" value="PRY"/>
    <property type="match status" value="1"/>
</dbReference>
<dbReference type="PROSITE" id="PS50089">
    <property type="entry name" value="ZF_RING_2"/>
    <property type="match status" value="1"/>
</dbReference>
<evidence type="ECO:0000313" key="10">
    <source>
        <dbReference type="Proteomes" id="UP001152622"/>
    </source>
</evidence>
<dbReference type="InterPro" id="IPR003877">
    <property type="entry name" value="SPRY_dom"/>
</dbReference>
<dbReference type="Gene3D" id="3.30.40.10">
    <property type="entry name" value="Zinc/RING finger domain, C3HC4 (zinc finger)"/>
    <property type="match status" value="1"/>
</dbReference>
<keyword evidence="5" id="KW-0175">Coiled coil</keyword>
<feature type="domain" description="B30.2/SPRY" evidence="8">
    <location>
        <begin position="295"/>
        <end position="491"/>
    </location>
</feature>
<dbReference type="InterPro" id="IPR013320">
    <property type="entry name" value="ConA-like_dom_sf"/>
</dbReference>
<feature type="signal peptide" evidence="6">
    <location>
        <begin position="1"/>
        <end position="25"/>
    </location>
</feature>
<evidence type="ECO:0000259" key="8">
    <source>
        <dbReference type="PROSITE" id="PS50188"/>
    </source>
</evidence>
<proteinExistence type="predicted"/>
<dbReference type="AlphaFoldDB" id="A0A9Q1F5N9"/>
<evidence type="ECO:0000256" key="6">
    <source>
        <dbReference type="SAM" id="SignalP"/>
    </source>
</evidence>
<dbReference type="SMART" id="SM00449">
    <property type="entry name" value="SPRY"/>
    <property type="match status" value="1"/>
</dbReference>
<evidence type="ECO:0000256" key="3">
    <source>
        <dbReference type="ARBA" id="ARBA00022833"/>
    </source>
</evidence>
<sequence length="494" mass="56793">MANNNEAGRQRSFLLVLSFVHLSKCGPPEVKSIIVKTLVRVLDLNFLLWSKNKDSWVDTASTTMASDNKKKPSLKEDLTCSICYELFTDPVMLACMHHFCRACISTYWRGLRGFVSCPQCRREFPTRQLQTNFLVSGMVEKVRASSGDGYQKNLQNQLKDSLESHQAKREEYLNMIRQDKEKVDTIKRVGTELQVRVQGEFQALRDLLQQEEVEVLEEMRREQEELLEEAERRLEQLRAAVHEAEESVRVLQQAADAMETSVLLELPEVNFRPSLQVEKEAEFDVNAFAGRYSGPLQYITWRRMFRLLKPAPASLTFDPETAHPSLCLSRDKTSVVECQEMLPYKRNPKRFTQCVNVLAAQCFLSGRHYWEVGVGGKTKWDLGVALEAVDRQARAKLSPENGYWTLRLRDGGRYSAGTQPWTPLRVDTPPRSIGVFLDCEQRMVSFYNAESMRLIYTFPHGPRGRVYPFFSTCVSEHGQKPQPIKVLHFPQDPL</sequence>
<protein>
    <recommendedName>
        <fullName evidence="11">Zinc-binding protein A33-like</fullName>
    </recommendedName>
</protein>
<name>A0A9Q1F5N9_SYNKA</name>
<keyword evidence="3" id="KW-0862">Zinc</keyword>
<dbReference type="InterPro" id="IPR006574">
    <property type="entry name" value="PRY"/>
</dbReference>
<evidence type="ECO:0008006" key="11">
    <source>
        <dbReference type="Google" id="ProtNLM"/>
    </source>
</evidence>
<dbReference type="PRINTS" id="PR01407">
    <property type="entry name" value="BUTYPHLNCDUF"/>
</dbReference>